<evidence type="ECO:0000256" key="1">
    <source>
        <dbReference type="SAM" id="MobiDB-lite"/>
    </source>
</evidence>
<dbReference type="EMBL" id="CAUYUJ010017511">
    <property type="protein sequence ID" value="CAK0875428.1"/>
    <property type="molecule type" value="Genomic_DNA"/>
</dbReference>
<sequence>MAPRKEYRKAVDIPYAVAENAFSCLPPLAHSKENYQTLYTNKSFKNAPSWSAGCKLINSLKALLDGSGGCGIHQKSLSEHMNTWVNNQGLDWTDDMKERACFNLRCLLSQLLNHKSNSRSIPSSWQQKYSVLWDKLSGQPQASPTRVAQHASGAASSDVEVTGEGDNKANTEVVDVSECESSSSIVDKSALFSSADPALDSILKAGGTAPEAKISSTQPSVDTTGRAEVAPKDVERLSSSGAGAVTSRQFAQLNSKLKEDQRSKSTKRIGKKIKPEKVRRKPAKAPGNATIMRRPASADTLCQAYLKREHSKAFHAARVTAMSNGKTPDEVREASSEAGKACLEEIRELFKAKRIDRVGQPLEGGD</sequence>
<feature type="region of interest" description="Disordered" evidence="1">
    <location>
        <begin position="208"/>
        <end position="286"/>
    </location>
</feature>
<gene>
    <name evidence="2" type="ORF">PCOR1329_LOCUS56359</name>
    <name evidence="3" type="ORF">PCOR1329_LOCUS60104</name>
</gene>
<proteinExistence type="predicted"/>
<evidence type="ECO:0000313" key="3">
    <source>
        <dbReference type="EMBL" id="CAK0875428.1"/>
    </source>
</evidence>
<accession>A0ABN9VPT5</accession>
<feature type="compositionally biased region" description="Polar residues" evidence="1">
    <location>
        <begin position="237"/>
        <end position="255"/>
    </location>
</feature>
<feature type="region of interest" description="Disordered" evidence="1">
    <location>
        <begin position="149"/>
        <end position="170"/>
    </location>
</feature>
<reference evidence="3" key="1">
    <citation type="submission" date="2023-10" db="EMBL/GenBank/DDBJ databases">
        <authorList>
            <person name="Chen Y."/>
            <person name="Shah S."/>
            <person name="Dougan E. K."/>
            <person name="Thang M."/>
            <person name="Chan C."/>
        </authorList>
    </citation>
    <scope>NUCLEOTIDE SEQUENCE [LARGE SCALE GENOMIC DNA]</scope>
</reference>
<comment type="caution">
    <text evidence="3">The sequence shown here is derived from an EMBL/GenBank/DDBJ whole genome shotgun (WGS) entry which is preliminary data.</text>
</comment>
<protein>
    <submittedName>
        <fullName evidence="3">Uncharacterized protein</fullName>
    </submittedName>
</protein>
<feature type="compositionally biased region" description="Polar residues" evidence="1">
    <location>
        <begin position="214"/>
        <end position="223"/>
    </location>
</feature>
<name>A0ABN9VPT5_9DINO</name>
<evidence type="ECO:0000313" key="2">
    <source>
        <dbReference type="EMBL" id="CAK0870197.1"/>
    </source>
</evidence>
<dbReference type="Proteomes" id="UP001189429">
    <property type="component" value="Unassembled WGS sequence"/>
</dbReference>
<feature type="compositionally biased region" description="Basic residues" evidence="1">
    <location>
        <begin position="264"/>
        <end position="283"/>
    </location>
</feature>
<dbReference type="EMBL" id="CAUYUJ010016936">
    <property type="protein sequence ID" value="CAK0870197.1"/>
    <property type="molecule type" value="Genomic_DNA"/>
</dbReference>
<evidence type="ECO:0000313" key="4">
    <source>
        <dbReference type="Proteomes" id="UP001189429"/>
    </source>
</evidence>
<organism evidence="3 4">
    <name type="scientific">Prorocentrum cordatum</name>
    <dbReference type="NCBI Taxonomy" id="2364126"/>
    <lineage>
        <taxon>Eukaryota</taxon>
        <taxon>Sar</taxon>
        <taxon>Alveolata</taxon>
        <taxon>Dinophyceae</taxon>
        <taxon>Prorocentrales</taxon>
        <taxon>Prorocentraceae</taxon>
        <taxon>Prorocentrum</taxon>
    </lineage>
</organism>
<keyword evidence="4" id="KW-1185">Reference proteome</keyword>